<gene>
    <name evidence="1" type="ORF">CCMP2556_LOCUS13210</name>
</gene>
<organism evidence="1 2">
    <name type="scientific">Durusdinium trenchii</name>
    <dbReference type="NCBI Taxonomy" id="1381693"/>
    <lineage>
        <taxon>Eukaryota</taxon>
        <taxon>Sar</taxon>
        <taxon>Alveolata</taxon>
        <taxon>Dinophyceae</taxon>
        <taxon>Suessiales</taxon>
        <taxon>Symbiodiniaceae</taxon>
        <taxon>Durusdinium</taxon>
    </lineage>
</organism>
<keyword evidence="2" id="KW-1185">Reference proteome</keyword>
<proteinExistence type="predicted"/>
<comment type="caution">
    <text evidence="1">The sequence shown here is derived from an EMBL/GenBank/DDBJ whole genome shotgun (WGS) entry which is preliminary data.</text>
</comment>
<name>A0ABP0JV80_9DINO</name>
<reference evidence="1 2" key="1">
    <citation type="submission" date="2024-02" db="EMBL/GenBank/DDBJ databases">
        <authorList>
            <person name="Chen Y."/>
            <person name="Shah S."/>
            <person name="Dougan E. K."/>
            <person name="Thang M."/>
            <person name="Chan C."/>
        </authorList>
    </citation>
    <scope>NUCLEOTIDE SEQUENCE [LARGE SCALE GENOMIC DNA]</scope>
</reference>
<protein>
    <submittedName>
        <fullName evidence="1">Uncharacterized protein</fullName>
    </submittedName>
</protein>
<accession>A0ABP0JV80</accession>
<evidence type="ECO:0000313" key="2">
    <source>
        <dbReference type="Proteomes" id="UP001642484"/>
    </source>
</evidence>
<dbReference type="EMBL" id="CAXAMN010006602">
    <property type="protein sequence ID" value="CAK9018293.1"/>
    <property type="molecule type" value="Genomic_DNA"/>
</dbReference>
<sequence length="305" mass="33397">MEAADSQGDPRLHLQVKNTFLDVQTHEEMERRYPRMRSKSWDGSTSSSNSCSGTGDSDMGPEQYGYGAYAGYSGLGARQEPPQDAHPGHHWVVQENSSSASVSDSAGETAQSYRDFMWELERGQRDAGIPVPREAQQAPEVKATPQSEPDADDDFQPEYGQSVGSKGHGRGKCTPCTRVLVRPGCEYGARCMFCHLEHSSQTDTKKSRHRPCKAARQQYKQTIQKIAQEYKDKPEQKQKALGKIADASPYMRSLLKGMGEAEDGDEGDVQASQAAGSADMPRVPGLQPASSTSPPVKDRKTLISL</sequence>
<evidence type="ECO:0000313" key="1">
    <source>
        <dbReference type="EMBL" id="CAK9018293.1"/>
    </source>
</evidence>
<dbReference type="Proteomes" id="UP001642484">
    <property type="component" value="Unassembled WGS sequence"/>
</dbReference>